<evidence type="ECO:0000256" key="3">
    <source>
        <dbReference type="ARBA" id="ARBA00023157"/>
    </source>
</evidence>
<keyword evidence="7" id="KW-1185">Reference proteome</keyword>
<keyword evidence="4" id="KW-0325">Glycoprotein</keyword>
<sequence length="139" mass="15079">MEVCQRLKLLVVSLMMMMMKEMKTSAASEQNLCSNSTVLRTRTACHSCSISLLIPCPSGYKLTPGSTAQDCKYYVRTASLKLAISGCSFECYREVEVKSCCPGFWGPDCVECPDRADRPCSNRGVCSDGLGGNGTCSCQ</sequence>
<feature type="chain" id="PRO_5041953205" evidence="5">
    <location>
        <begin position="27"/>
        <end position="139"/>
    </location>
</feature>
<dbReference type="GO" id="GO:0016020">
    <property type="term" value="C:membrane"/>
    <property type="evidence" value="ECO:0007669"/>
    <property type="project" value="UniProtKB-SubCell"/>
</dbReference>
<keyword evidence="5" id="KW-0732">Signal</keyword>
<proteinExistence type="predicted"/>
<gene>
    <name evidence="6" type="ORF">AKAME5_002909400</name>
</gene>
<name>A0AAD3RBF3_LATJO</name>
<dbReference type="PANTHER" id="PTHR24038:SF0">
    <property type="entry name" value="STABILIN-2"/>
    <property type="match status" value="1"/>
</dbReference>
<keyword evidence="2" id="KW-0472">Membrane</keyword>
<feature type="signal peptide" evidence="5">
    <location>
        <begin position="1"/>
        <end position="26"/>
    </location>
</feature>
<evidence type="ECO:0000256" key="5">
    <source>
        <dbReference type="SAM" id="SignalP"/>
    </source>
</evidence>
<dbReference type="Proteomes" id="UP001279410">
    <property type="component" value="Unassembled WGS sequence"/>
</dbReference>
<evidence type="ECO:0000313" key="6">
    <source>
        <dbReference type="EMBL" id="GLD61800.1"/>
    </source>
</evidence>
<organism evidence="6 7">
    <name type="scientific">Lates japonicus</name>
    <name type="common">Japanese lates</name>
    <dbReference type="NCBI Taxonomy" id="270547"/>
    <lineage>
        <taxon>Eukaryota</taxon>
        <taxon>Metazoa</taxon>
        <taxon>Chordata</taxon>
        <taxon>Craniata</taxon>
        <taxon>Vertebrata</taxon>
        <taxon>Euteleostomi</taxon>
        <taxon>Actinopterygii</taxon>
        <taxon>Neopterygii</taxon>
        <taxon>Teleostei</taxon>
        <taxon>Neoteleostei</taxon>
        <taxon>Acanthomorphata</taxon>
        <taxon>Carangaria</taxon>
        <taxon>Carangaria incertae sedis</taxon>
        <taxon>Centropomidae</taxon>
        <taxon>Lates</taxon>
    </lineage>
</organism>
<dbReference type="AlphaFoldDB" id="A0AAD3RBF3"/>
<dbReference type="EMBL" id="BRZM01005121">
    <property type="protein sequence ID" value="GLD61800.1"/>
    <property type="molecule type" value="Genomic_DNA"/>
</dbReference>
<feature type="non-terminal residue" evidence="6">
    <location>
        <position position="1"/>
    </location>
</feature>
<protein>
    <submittedName>
        <fullName evidence="6">Stabilin-2-like protein</fullName>
    </submittedName>
</protein>
<evidence type="ECO:0000313" key="7">
    <source>
        <dbReference type="Proteomes" id="UP001279410"/>
    </source>
</evidence>
<evidence type="ECO:0000256" key="1">
    <source>
        <dbReference type="ARBA" id="ARBA00004370"/>
    </source>
</evidence>
<accession>A0AAD3RBF3</accession>
<reference evidence="6" key="1">
    <citation type="submission" date="2022-08" db="EMBL/GenBank/DDBJ databases">
        <title>Genome sequencing of akame (Lates japonicus).</title>
        <authorList>
            <person name="Hashiguchi Y."/>
            <person name="Takahashi H."/>
        </authorList>
    </citation>
    <scope>NUCLEOTIDE SEQUENCE</scope>
    <source>
        <strain evidence="6">Kochi</strain>
    </source>
</reference>
<dbReference type="PANTHER" id="PTHR24038">
    <property type="entry name" value="STABILIN"/>
    <property type="match status" value="1"/>
</dbReference>
<evidence type="ECO:0000256" key="2">
    <source>
        <dbReference type="ARBA" id="ARBA00023136"/>
    </source>
</evidence>
<keyword evidence="3" id="KW-1015">Disulfide bond</keyword>
<comment type="subcellular location">
    <subcellularLocation>
        <location evidence="1">Membrane</location>
    </subcellularLocation>
</comment>
<comment type="caution">
    <text evidence="6">The sequence shown here is derived from an EMBL/GenBank/DDBJ whole genome shotgun (WGS) entry which is preliminary data.</text>
</comment>
<evidence type="ECO:0000256" key="4">
    <source>
        <dbReference type="ARBA" id="ARBA00023180"/>
    </source>
</evidence>